<proteinExistence type="predicted"/>
<gene>
    <name evidence="2" type="ORF">TrRE_jg5205</name>
</gene>
<sequence length="205" mass="22455">MGKMGFRITWTLLYRQQRPPRVSHRLLPTRRYACSHVLPECDTSADRTPHCITHCVTHCCTHLCTHHVPHYDTHGSSYSEPDVWTNHQAYKHADGNANCESHPIPDISSYSLPDSLPADQNSHCDANGSSNGEPDSALPYTILASYSYAVTSETSPPQVPGDQLTGSITANPSKWSLAWSEGMEASGVTGTTQPDGFNEISSTSR</sequence>
<evidence type="ECO:0000313" key="3">
    <source>
        <dbReference type="Proteomes" id="UP001165082"/>
    </source>
</evidence>
<evidence type="ECO:0000313" key="2">
    <source>
        <dbReference type="EMBL" id="GMI11293.1"/>
    </source>
</evidence>
<comment type="caution">
    <text evidence="2">The sequence shown here is derived from an EMBL/GenBank/DDBJ whole genome shotgun (WGS) entry which is preliminary data.</text>
</comment>
<name>A0A9W7FFK5_9STRA</name>
<feature type="region of interest" description="Disordered" evidence="1">
    <location>
        <begin position="179"/>
        <end position="205"/>
    </location>
</feature>
<dbReference type="EMBL" id="BRXZ01000415">
    <property type="protein sequence ID" value="GMI11293.1"/>
    <property type="molecule type" value="Genomic_DNA"/>
</dbReference>
<dbReference type="Proteomes" id="UP001165082">
    <property type="component" value="Unassembled WGS sequence"/>
</dbReference>
<reference evidence="2" key="1">
    <citation type="submission" date="2022-07" db="EMBL/GenBank/DDBJ databases">
        <title>Genome analysis of Parmales, a sister group of diatoms, reveals the evolutionary specialization of diatoms from phago-mixotrophs to photoautotrophs.</title>
        <authorList>
            <person name="Ban H."/>
            <person name="Sato S."/>
            <person name="Yoshikawa S."/>
            <person name="Kazumasa Y."/>
            <person name="Nakamura Y."/>
            <person name="Ichinomiya M."/>
            <person name="Saitoh K."/>
            <person name="Sato N."/>
            <person name="Blanc-Mathieu R."/>
            <person name="Endo H."/>
            <person name="Kuwata A."/>
            <person name="Ogata H."/>
        </authorList>
    </citation>
    <scope>NUCLEOTIDE SEQUENCE</scope>
</reference>
<organism evidence="2 3">
    <name type="scientific">Triparma retinervis</name>
    <dbReference type="NCBI Taxonomy" id="2557542"/>
    <lineage>
        <taxon>Eukaryota</taxon>
        <taxon>Sar</taxon>
        <taxon>Stramenopiles</taxon>
        <taxon>Ochrophyta</taxon>
        <taxon>Bolidophyceae</taxon>
        <taxon>Parmales</taxon>
        <taxon>Triparmaceae</taxon>
        <taxon>Triparma</taxon>
    </lineage>
</organism>
<keyword evidence="3" id="KW-1185">Reference proteome</keyword>
<accession>A0A9W7FFK5</accession>
<dbReference type="AlphaFoldDB" id="A0A9W7FFK5"/>
<protein>
    <submittedName>
        <fullName evidence="2">Uncharacterized protein</fullName>
    </submittedName>
</protein>
<feature type="compositionally biased region" description="Polar residues" evidence="1">
    <location>
        <begin position="188"/>
        <end position="205"/>
    </location>
</feature>
<evidence type="ECO:0000256" key="1">
    <source>
        <dbReference type="SAM" id="MobiDB-lite"/>
    </source>
</evidence>